<gene>
    <name evidence="1" type="ORF">SAMN04488104_1007113</name>
</gene>
<evidence type="ECO:0008006" key="3">
    <source>
        <dbReference type="Google" id="ProtNLM"/>
    </source>
</evidence>
<dbReference type="OrthoDB" id="595476at2"/>
<dbReference type="Gene3D" id="3.30.2310.20">
    <property type="entry name" value="RelE-like"/>
    <property type="match status" value="1"/>
</dbReference>
<evidence type="ECO:0000313" key="1">
    <source>
        <dbReference type="EMBL" id="SDC85042.1"/>
    </source>
</evidence>
<dbReference type="AlphaFoldDB" id="A0A1G6PXW3"/>
<reference evidence="2" key="1">
    <citation type="submission" date="2016-10" db="EMBL/GenBank/DDBJ databases">
        <authorList>
            <person name="Varghese N."/>
            <person name="Submissions S."/>
        </authorList>
    </citation>
    <scope>NUCLEOTIDE SEQUENCE [LARGE SCALE GENOMIC DNA]</scope>
    <source>
        <strain evidence="2">DSM 23095</strain>
    </source>
</reference>
<name>A0A1G6PXW3_9BACT</name>
<dbReference type="STRING" id="686796.SAMN04488104_1007113"/>
<dbReference type="InterPro" id="IPR035093">
    <property type="entry name" value="RelE/ParE_toxin_dom_sf"/>
</dbReference>
<protein>
    <recommendedName>
        <fullName evidence="3">ParE toxin of type II toxin-antitoxin system, parDE</fullName>
    </recommendedName>
</protein>
<proteinExistence type="predicted"/>
<dbReference type="EMBL" id="FNAC01000007">
    <property type="protein sequence ID" value="SDC85042.1"/>
    <property type="molecule type" value="Genomic_DNA"/>
</dbReference>
<sequence>MNHQVLLKPEAEIDLREIFEWYDGKMLGLGDKFLEDFYSKINQVKNFPHSYQVHYKKFRFAFLTKFPVSIHFVIEERRVAVLGIFPTAGNPANWS</sequence>
<accession>A0A1G6PXW3</accession>
<dbReference type="Proteomes" id="UP000199060">
    <property type="component" value="Unassembled WGS sequence"/>
</dbReference>
<keyword evidence="2" id="KW-1185">Reference proteome</keyword>
<organism evidence="1 2">
    <name type="scientific">Algoriphagus faecimaris</name>
    <dbReference type="NCBI Taxonomy" id="686796"/>
    <lineage>
        <taxon>Bacteria</taxon>
        <taxon>Pseudomonadati</taxon>
        <taxon>Bacteroidota</taxon>
        <taxon>Cytophagia</taxon>
        <taxon>Cytophagales</taxon>
        <taxon>Cyclobacteriaceae</taxon>
        <taxon>Algoriphagus</taxon>
    </lineage>
</organism>
<dbReference type="RefSeq" id="WP_087938238.1">
    <property type="nucleotide sequence ID" value="NZ_FNAC01000007.1"/>
</dbReference>
<evidence type="ECO:0000313" key="2">
    <source>
        <dbReference type="Proteomes" id="UP000199060"/>
    </source>
</evidence>